<sequence length="123" mass="14646">MKKYIFILIIFVISSIGCSQEANVEKELQKNEMVDLLTDYRENLSLFKYVEVEQLYIEIKNMLTKDVFAEDREVLEGYVESLYRAKDEGMQMYQHFLEELPSDYDGIISEIIWEDYNVIFGED</sequence>
<organism evidence="1 2">
    <name type="scientific">Anaerobacillus arseniciselenatis</name>
    <dbReference type="NCBI Taxonomy" id="85682"/>
    <lineage>
        <taxon>Bacteria</taxon>
        <taxon>Bacillati</taxon>
        <taxon>Bacillota</taxon>
        <taxon>Bacilli</taxon>
        <taxon>Bacillales</taxon>
        <taxon>Bacillaceae</taxon>
        <taxon>Anaerobacillus</taxon>
    </lineage>
</organism>
<dbReference type="EMBL" id="MLQQ01000009">
    <property type="protein sequence ID" value="OIJ14263.1"/>
    <property type="molecule type" value="Genomic_DNA"/>
</dbReference>
<dbReference type="Proteomes" id="UP000180098">
    <property type="component" value="Unassembled WGS sequence"/>
</dbReference>
<protein>
    <recommendedName>
        <fullName evidence="3">DUF4363 domain-containing protein</fullName>
    </recommendedName>
</protein>
<accession>A0A1S2LQ61</accession>
<comment type="caution">
    <text evidence="1">The sequence shown here is derived from an EMBL/GenBank/DDBJ whole genome shotgun (WGS) entry which is preliminary data.</text>
</comment>
<gene>
    <name evidence="1" type="ORF">BKP35_07115</name>
</gene>
<name>A0A1S2LQ61_9BACI</name>
<dbReference type="PROSITE" id="PS51257">
    <property type="entry name" value="PROKAR_LIPOPROTEIN"/>
    <property type="match status" value="1"/>
</dbReference>
<dbReference type="AlphaFoldDB" id="A0A1S2LQ61"/>
<reference evidence="1 2" key="1">
    <citation type="submission" date="2016-10" db="EMBL/GenBank/DDBJ databases">
        <title>Draft genome sequences of four alkaliphilic bacteria belonging to the Anaerobacillus genus.</title>
        <authorList>
            <person name="Bassil N.M."/>
            <person name="Lloyd J.R."/>
        </authorList>
    </citation>
    <scope>NUCLEOTIDE SEQUENCE [LARGE SCALE GENOMIC DNA]</scope>
    <source>
        <strain evidence="1 2">DSM 15340</strain>
    </source>
</reference>
<evidence type="ECO:0008006" key="3">
    <source>
        <dbReference type="Google" id="ProtNLM"/>
    </source>
</evidence>
<proteinExistence type="predicted"/>
<evidence type="ECO:0000313" key="1">
    <source>
        <dbReference type="EMBL" id="OIJ14263.1"/>
    </source>
</evidence>
<evidence type="ECO:0000313" key="2">
    <source>
        <dbReference type="Proteomes" id="UP000180098"/>
    </source>
</evidence>
<keyword evidence="2" id="KW-1185">Reference proteome</keyword>
<dbReference type="RefSeq" id="WP_071312685.1">
    <property type="nucleotide sequence ID" value="NZ_MLQQ01000009.1"/>
</dbReference>